<sequence length="62" mass="6607">MDLPTKKEMTYIAVIALIFSLNSLSSGFAVALGSFVGTVVFLSVLAIVVKTTLDLFAKRIGQ</sequence>
<protein>
    <submittedName>
        <fullName evidence="2">Uncharacterized protein</fullName>
    </submittedName>
</protein>
<reference evidence="2 3" key="1">
    <citation type="submission" date="2019-11" db="EMBL/GenBank/DDBJ databases">
        <title>Whole genome sequence of Haloferax sp. MBLA0078.</title>
        <authorList>
            <person name="Seo M.-J."/>
            <person name="Cho E.-S."/>
        </authorList>
    </citation>
    <scope>NUCLEOTIDE SEQUENCE [LARGE SCALE GENOMIC DNA]</scope>
    <source>
        <strain evidence="2 3">MBLA0078</strain>
    </source>
</reference>
<keyword evidence="1" id="KW-0472">Membrane</keyword>
<dbReference type="EMBL" id="WKJQ01000001">
    <property type="protein sequence ID" value="MRW97184.1"/>
    <property type="molecule type" value="Genomic_DNA"/>
</dbReference>
<name>A0A6A8G7Y3_9EURY</name>
<dbReference type="RefSeq" id="WP_151112273.1">
    <property type="nucleotide sequence ID" value="NZ_WKJQ01000001.1"/>
</dbReference>
<evidence type="ECO:0000313" key="3">
    <source>
        <dbReference type="Proteomes" id="UP000443423"/>
    </source>
</evidence>
<gene>
    <name evidence="2" type="ORF">GJR99_11450</name>
</gene>
<keyword evidence="3" id="KW-1185">Reference proteome</keyword>
<keyword evidence="1" id="KW-1133">Transmembrane helix</keyword>
<feature type="transmembrane region" description="Helical" evidence="1">
    <location>
        <begin position="38"/>
        <end position="57"/>
    </location>
</feature>
<dbReference type="Proteomes" id="UP000443423">
    <property type="component" value="Unassembled WGS sequence"/>
</dbReference>
<proteinExistence type="predicted"/>
<organism evidence="2 3">
    <name type="scientific">Haloferax marinum</name>
    <dbReference type="NCBI Taxonomy" id="2666143"/>
    <lineage>
        <taxon>Archaea</taxon>
        <taxon>Methanobacteriati</taxon>
        <taxon>Methanobacteriota</taxon>
        <taxon>Stenosarchaea group</taxon>
        <taxon>Halobacteria</taxon>
        <taxon>Halobacteriales</taxon>
        <taxon>Haloferacaceae</taxon>
        <taxon>Haloferax</taxon>
    </lineage>
</organism>
<keyword evidence="1" id="KW-0812">Transmembrane</keyword>
<evidence type="ECO:0000313" key="2">
    <source>
        <dbReference type="EMBL" id="MRW97184.1"/>
    </source>
</evidence>
<comment type="caution">
    <text evidence="2">The sequence shown here is derived from an EMBL/GenBank/DDBJ whole genome shotgun (WGS) entry which is preliminary data.</text>
</comment>
<dbReference type="AlphaFoldDB" id="A0A6A8G7Y3"/>
<accession>A0A6A8G7Y3</accession>
<evidence type="ECO:0000256" key="1">
    <source>
        <dbReference type="SAM" id="Phobius"/>
    </source>
</evidence>